<evidence type="ECO:0000256" key="10">
    <source>
        <dbReference type="ARBA" id="ARBA00023002"/>
    </source>
</evidence>
<dbReference type="HOGENOM" id="CLU_065395_1_1_1"/>
<feature type="transmembrane region" description="Helical" evidence="17">
    <location>
        <begin position="146"/>
        <end position="167"/>
    </location>
</feature>
<dbReference type="EMBL" id="KB096785">
    <property type="protein sequence ID" value="ESO01331.1"/>
    <property type="molecule type" value="Genomic_DNA"/>
</dbReference>
<dbReference type="OMA" id="MFCVYNG"/>
<keyword evidence="21" id="KW-1185">Reference proteome</keyword>
<gene>
    <name evidence="20" type="primary">20216010</name>
    <name evidence="19" type="ORF">HELRODRAFT_81976</name>
</gene>
<keyword evidence="11" id="KW-0443">Lipid metabolism</keyword>
<dbReference type="eggNOG" id="KOG1638">
    <property type="taxonomic scope" value="Eukaryota"/>
</dbReference>
<evidence type="ECO:0000256" key="13">
    <source>
        <dbReference type="ARBA" id="ARBA00037789"/>
    </source>
</evidence>
<evidence type="ECO:0000256" key="11">
    <source>
        <dbReference type="ARBA" id="ARBA00023098"/>
    </source>
</evidence>
<evidence type="ECO:0000256" key="2">
    <source>
        <dbReference type="ARBA" id="ARBA00004477"/>
    </source>
</evidence>
<dbReference type="AlphaFoldDB" id="T1G4L2"/>
<keyword evidence="8" id="KW-0521">NADP</keyword>
<evidence type="ECO:0000256" key="1">
    <source>
        <dbReference type="ARBA" id="ARBA00004154"/>
    </source>
</evidence>
<dbReference type="EMBL" id="AMQM01005072">
    <property type="status" value="NOT_ANNOTATED_CDS"/>
    <property type="molecule type" value="Genomic_DNA"/>
</dbReference>
<name>T1G4L2_HELRO</name>
<keyword evidence="9 17" id="KW-1133">Transmembrane helix</keyword>
<comment type="catalytic activity">
    <reaction evidence="16">
        <text>17beta-hydroxy-5alpha-androstan-3-one + NADP(+) = testosterone + NADPH + H(+)</text>
        <dbReference type="Rhea" id="RHEA:50820"/>
        <dbReference type="ChEBI" id="CHEBI:15378"/>
        <dbReference type="ChEBI" id="CHEBI:16330"/>
        <dbReference type="ChEBI" id="CHEBI:17347"/>
        <dbReference type="ChEBI" id="CHEBI:57783"/>
        <dbReference type="ChEBI" id="CHEBI:58349"/>
        <dbReference type="EC" id="1.3.1.22"/>
    </reaction>
    <physiologicalReaction direction="right-to-left" evidence="16">
        <dbReference type="Rhea" id="RHEA:50822"/>
    </physiologicalReaction>
</comment>
<sequence length="261" mass="30625">MYPFDTVTTLSIVMILAAVLTFVGQQFQTACYGRYALHSKFSLKLNPKLSWFVQESPAFFLPVYFILDHLFLNQFGIKSNQVKFTNLFLLSVFALHYFNRSMVYPFKTGSVNKIPIYITLLAFTFCCYNGYLQSKYLMNCHYDSDYMYSFNFIIGMSLFFIGMYLNIKSDSLMSDARKLRGPGTYVIPKGGLYEYVSCANYFSEIIEWVGFAIACWSFPAFAFALYSISYMVPRAKQNHLWYLEHFKPYPKDRRILFPYIW</sequence>
<dbReference type="GeneID" id="20216010"/>
<keyword evidence="4 17" id="KW-0812">Transmembrane</keyword>
<evidence type="ECO:0000256" key="12">
    <source>
        <dbReference type="ARBA" id="ARBA00023136"/>
    </source>
</evidence>
<dbReference type="GO" id="GO:0047751">
    <property type="term" value="F:3-oxo-5-alpha-steroid 4-dehydrogenase (NADP+) activity"/>
    <property type="evidence" value="ECO:0007669"/>
    <property type="project" value="UniProtKB-EC"/>
</dbReference>
<dbReference type="InterPro" id="IPR016636">
    <property type="entry name" value="3-oxo-5-alpha-steroid_4-DH"/>
</dbReference>
<keyword evidence="6" id="KW-0256">Endoplasmic reticulum</keyword>
<dbReference type="RefSeq" id="XP_009020567.1">
    <property type="nucleotide sequence ID" value="XM_009022319.1"/>
</dbReference>
<evidence type="ECO:0000256" key="14">
    <source>
        <dbReference type="ARBA" id="ARBA00048292"/>
    </source>
</evidence>
<proteinExistence type="inferred from homology"/>
<feature type="domain" description="3-oxo-5-alpha-steroid 4-dehydrogenase C-terminal" evidence="18">
    <location>
        <begin position="112"/>
        <end position="261"/>
    </location>
</feature>
<accession>T1G4L2</accession>
<feature type="transmembrane region" description="Helical" evidence="17">
    <location>
        <begin position="205"/>
        <end position="228"/>
    </location>
</feature>
<evidence type="ECO:0000256" key="17">
    <source>
        <dbReference type="PIRNR" id="PIRNR015596"/>
    </source>
</evidence>
<keyword evidence="10" id="KW-0560">Oxidoreductase</keyword>
<dbReference type="GO" id="GO:0003865">
    <property type="term" value="F:3-oxo-5-alpha-steroid 4-dehydrogenase activity"/>
    <property type="evidence" value="ECO:0000318"/>
    <property type="project" value="GO_Central"/>
</dbReference>
<dbReference type="OrthoDB" id="5788137at2759"/>
<evidence type="ECO:0000256" key="16">
    <source>
        <dbReference type="ARBA" id="ARBA00049397"/>
    </source>
</evidence>
<dbReference type="GO" id="GO:0006694">
    <property type="term" value="P:steroid biosynthetic process"/>
    <property type="evidence" value="ECO:0000318"/>
    <property type="project" value="GO_Central"/>
</dbReference>
<comment type="subcellular location">
    <subcellularLocation>
        <location evidence="2">Endoplasmic reticulum membrane</location>
        <topology evidence="2">Multi-pass membrane protein</topology>
    </subcellularLocation>
    <subcellularLocation>
        <location evidence="1">Microsome membrane</location>
        <topology evidence="1">Multi-pass membrane protein</topology>
    </subcellularLocation>
</comment>
<comment type="function">
    <text evidence="13">Converts testosterone into 5-alpha-dihydrotestosterone and progesterone or corticosterone into their corresponding 5-alpha-3-oxosteroids. It plays a central role in sexual differentiation and androgen physiology.</text>
</comment>
<evidence type="ECO:0000256" key="8">
    <source>
        <dbReference type="ARBA" id="ARBA00022857"/>
    </source>
</evidence>
<comment type="catalytic activity">
    <reaction evidence="14">
        <text>5alpha-pregnane-3,20-dione + NADP(+) = progesterone + NADPH + H(+)</text>
        <dbReference type="Rhea" id="RHEA:21952"/>
        <dbReference type="ChEBI" id="CHEBI:15378"/>
        <dbReference type="ChEBI" id="CHEBI:17026"/>
        <dbReference type="ChEBI" id="CHEBI:28952"/>
        <dbReference type="ChEBI" id="CHEBI:57783"/>
        <dbReference type="ChEBI" id="CHEBI:58349"/>
        <dbReference type="EC" id="1.3.1.22"/>
    </reaction>
    <physiologicalReaction direction="right-to-left" evidence="14">
        <dbReference type="Rhea" id="RHEA:21954"/>
    </physiologicalReaction>
</comment>
<evidence type="ECO:0000256" key="9">
    <source>
        <dbReference type="ARBA" id="ARBA00022989"/>
    </source>
</evidence>
<dbReference type="InParanoid" id="T1G4L2"/>
<dbReference type="STRING" id="6412.T1G4L2"/>
<dbReference type="PANTHER" id="PTHR10556:SF57">
    <property type="entry name" value="3-OXO-5-ALPHA-STEROID 4-DEHYDROGENASE 1"/>
    <property type="match status" value="1"/>
</dbReference>
<comment type="similarity">
    <text evidence="3 17">Belongs to the steroid 5-alpha reductase family.</text>
</comment>
<dbReference type="EC" id="1.3.1.22" evidence="17"/>
<reference evidence="19 21" key="2">
    <citation type="journal article" date="2013" name="Nature">
        <title>Insights into bilaterian evolution from three spiralian genomes.</title>
        <authorList>
            <person name="Simakov O."/>
            <person name="Marletaz F."/>
            <person name="Cho S.J."/>
            <person name="Edsinger-Gonzales E."/>
            <person name="Havlak P."/>
            <person name="Hellsten U."/>
            <person name="Kuo D.H."/>
            <person name="Larsson T."/>
            <person name="Lv J."/>
            <person name="Arendt D."/>
            <person name="Savage R."/>
            <person name="Osoegawa K."/>
            <person name="de Jong P."/>
            <person name="Grimwood J."/>
            <person name="Chapman J.A."/>
            <person name="Shapiro H."/>
            <person name="Aerts A."/>
            <person name="Otillar R.P."/>
            <person name="Terry A.Y."/>
            <person name="Boore J.L."/>
            <person name="Grigoriev I.V."/>
            <person name="Lindberg D.R."/>
            <person name="Seaver E.C."/>
            <person name="Weisblat D.A."/>
            <person name="Putnam N.H."/>
            <person name="Rokhsar D.S."/>
        </authorList>
    </citation>
    <scope>NUCLEOTIDE SEQUENCE</scope>
</reference>
<evidence type="ECO:0000256" key="7">
    <source>
        <dbReference type="ARBA" id="ARBA00022848"/>
    </source>
</evidence>
<dbReference type="EnsemblMetazoa" id="HelroT81976">
    <property type="protein sequence ID" value="HelroP81976"/>
    <property type="gene ID" value="HelroG81976"/>
</dbReference>
<dbReference type="KEGG" id="hro:HELRODRAFT_81976"/>
<dbReference type="PROSITE" id="PS50244">
    <property type="entry name" value="S5A_REDUCTASE"/>
    <property type="match status" value="1"/>
</dbReference>
<protein>
    <recommendedName>
        <fullName evidence="17">3-oxo-5alpha-steroid 4-dehydrogenase (NADP(+))</fullName>
        <ecNumber evidence="17">1.3.1.22</ecNumber>
    </recommendedName>
</protein>
<keyword evidence="12 17" id="KW-0472">Membrane</keyword>
<evidence type="ECO:0000256" key="5">
    <source>
        <dbReference type="ARBA" id="ARBA00022782"/>
    </source>
</evidence>
<dbReference type="PANTHER" id="PTHR10556">
    <property type="entry name" value="3-OXO-5-ALPHA-STEROID 4-DEHYDROGENASE"/>
    <property type="match status" value="1"/>
</dbReference>
<keyword evidence="5" id="KW-0221">Differentiation</keyword>
<dbReference type="PIRSF" id="PIRSF015596">
    <property type="entry name" value="5_alpha-SR2"/>
    <property type="match status" value="1"/>
</dbReference>
<dbReference type="Pfam" id="PF02544">
    <property type="entry name" value="Steroid_dh"/>
    <property type="match status" value="1"/>
</dbReference>
<feature type="transmembrane region" description="Helical" evidence="17">
    <location>
        <begin position="7"/>
        <end position="27"/>
    </location>
</feature>
<dbReference type="Gene3D" id="1.20.120.1630">
    <property type="match status" value="1"/>
</dbReference>
<dbReference type="InterPro" id="IPR039357">
    <property type="entry name" value="SRD5A/TECR"/>
</dbReference>
<reference evidence="20" key="3">
    <citation type="submission" date="2015-06" db="UniProtKB">
        <authorList>
            <consortium name="EnsemblMetazoa"/>
        </authorList>
    </citation>
    <scope>IDENTIFICATION</scope>
</reference>
<dbReference type="FunFam" id="1.20.120.1630:FF:000014">
    <property type="entry name" value="Steroid 5-alpha reductase, putative"/>
    <property type="match status" value="1"/>
</dbReference>
<comment type="catalytic activity">
    <reaction evidence="17">
        <text>a 3-oxo-5alpha-steroid + NADP(+) = a 3-oxo-Delta(4)-steroid + NADPH + H(+)</text>
        <dbReference type="Rhea" id="RHEA:54384"/>
        <dbReference type="ChEBI" id="CHEBI:13601"/>
        <dbReference type="ChEBI" id="CHEBI:15378"/>
        <dbReference type="ChEBI" id="CHEBI:47909"/>
        <dbReference type="ChEBI" id="CHEBI:57783"/>
        <dbReference type="ChEBI" id="CHEBI:58349"/>
        <dbReference type="EC" id="1.3.1.22"/>
    </reaction>
</comment>
<dbReference type="InterPro" id="IPR001104">
    <property type="entry name" value="3-oxo-5_a-steroid_4-DH_C"/>
</dbReference>
<evidence type="ECO:0000259" key="18">
    <source>
        <dbReference type="Pfam" id="PF02544"/>
    </source>
</evidence>
<feature type="transmembrane region" description="Helical" evidence="17">
    <location>
        <begin position="114"/>
        <end position="134"/>
    </location>
</feature>
<evidence type="ECO:0000256" key="15">
    <source>
        <dbReference type="ARBA" id="ARBA00049166"/>
    </source>
</evidence>
<evidence type="ECO:0000256" key="3">
    <source>
        <dbReference type="ARBA" id="ARBA00007742"/>
    </source>
</evidence>
<evidence type="ECO:0000313" key="19">
    <source>
        <dbReference type="EMBL" id="ESO01331.1"/>
    </source>
</evidence>
<dbReference type="CTD" id="20216010"/>
<evidence type="ECO:0000256" key="4">
    <source>
        <dbReference type="ARBA" id="ARBA00022692"/>
    </source>
</evidence>
<dbReference type="GO" id="GO:0042446">
    <property type="term" value="P:hormone biosynthetic process"/>
    <property type="evidence" value="ECO:0000318"/>
    <property type="project" value="GO_Central"/>
</dbReference>
<dbReference type="GO" id="GO:0030154">
    <property type="term" value="P:cell differentiation"/>
    <property type="evidence" value="ECO:0007669"/>
    <property type="project" value="UniProtKB-KW"/>
</dbReference>
<dbReference type="Proteomes" id="UP000015101">
    <property type="component" value="Unassembled WGS sequence"/>
</dbReference>
<dbReference type="GO" id="GO:0006702">
    <property type="term" value="P:androgen biosynthetic process"/>
    <property type="evidence" value="ECO:0007669"/>
    <property type="project" value="UniProtKB-ARBA"/>
</dbReference>
<evidence type="ECO:0000313" key="20">
    <source>
        <dbReference type="EnsemblMetazoa" id="HelroP81976"/>
    </source>
</evidence>
<comment type="catalytic activity">
    <reaction evidence="15">
        <text>androst-4-ene-3,17-dione + NADPH + H(+) = 5alpha-androstan-3,17-dione + NADP(+)</text>
        <dbReference type="Rhea" id="RHEA:50816"/>
        <dbReference type="ChEBI" id="CHEBI:15378"/>
        <dbReference type="ChEBI" id="CHEBI:15994"/>
        <dbReference type="ChEBI" id="CHEBI:16422"/>
        <dbReference type="ChEBI" id="CHEBI:57783"/>
        <dbReference type="ChEBI" id="CHEBI:58349"/>
    </reaction>
    <physiologicalReaction direction="left-to-right" evidence="15">
        <dbReference type="Rhea" id="RHEA:50817"/>
    </physiologicalReaction>
</comment>
<evidence type="ECO:0000256" key="6">
    <source>
        <dbReference type="ARBA" id="ARBA00022824"/>
    </source>
</evidence>
<reference evidence="21" key="1">
    <citation type="submission" date="2012-12" db="EMBL/GenBank/DDBJ databases">
        <authorList>
            <person name="Hellsten U."/>
            <person name="Grimwood J."/>
            <person name="Chapman J.A."/>
            <person name="Shapiro H."/>
            <person name="Aerts A."/>
            <person name="Otillar R.P."/>
            <person name="Terry A.Y."/>
            <person name="Boore J.L."/>
            <person name="Simakov O."/>
            <person name="Marletaz F."/>
            <person name="Cho S.-J."/>
            <person name="Edsinger-Gonzales E."/>
            <person name="Havlak P."/>
            <person name="Kuo D.-H."/>
            <person name="Larsson T."/>
            <person name="Lv J."/>
            <person name="Arendt D."/>
            <person name="Savage R."/>
            <person name="Osoegawa K."/>
            <person name="de Jong P."/>
            <person name="Lindberg D.R."/>
            <person name="Seaver E.C."/>
            <person name="Weisblat D.A."/>
            <person name="Putnam N.H."/>
            <person name="Grigoriev I.V."/>
            <person name="Rokhsar D.S."/>
        </authorList>
    </citation>
    <scope>NUCLEOTIDE SEQUENCE</scope>
</reference>
<dbReference type="GO" id="GO:0005789">
    <property type="term" value="C:endoplasmic reticulum membrane"/>
    <property type="evidence" value="ECO:0007669"/>
    <property type="project" value="UniProtKB-SubCell"/>
</dbReference>
<evidence type="ECO:0000313" key="21">
    <source>
        <dbReference type="Proteomes" id="UP000015101"/>
    </source>
</evidence>
<feature type="transmembrane region" description="Helical" evidence="17">
    <location>
        <begin position="84"/>
        <end position="102"/>
    </location>
</feature>
<keyword evidence="7" id="KW-0492">Microsome</keyword>
<organism evidence="20 21">
    <name type="scientific">Helobdella robusta</name>
    <name type="common">Californian leech</name>
    <dbReference type="NCBI Taxonomy" id="6412"/>
    <lineage>
        <taxon>Eukaryota</taxon>
        <taxon>Metazoa</taxon>
        <taxon>Spiralia</taxon>
        <taxon>Lophotrochozoa</taxon>
        <taxon>Annelida</taxon>
        <taxon>Clitellata</taxon>
        <taxon>Hirudinea</taxon>
        <taxon>Rhynchobdellida</taxon>
        <taxon>Glossiphoniidae</taxon>
        <taxon>Helobdella</taxon>
    </lineage>
</organism>
<feature type="transmembrane region" description="Helical" evidence="17">
    <location>
        <begin position="51"/>
        <end position="72"/>
    </location>
</feature>